<dbReference type="Pfam" id="PF03167">
    <property type="entry name" value="UDG"/>
    <property type="match status" value="1"/>
</dbReference>
<sequence>MAALRNRMEDFLADWRNDLPNGWLDVFNEIEPDLASIPQNIQIDIAIPVFPGRRNNPIGGAPHGAHLFRAFDGIERNGVRVVVLGRDPYPVLHSATGRAFEDGAWNGEPTQLADSLKCLVQSAITTNGAELAVPDDTANWPAVRQAVQRGQVVLPQLDAYFNGLAQQGVLFVNSSLTRTREEDFKHHLALWKPFLNALIRNLSSDQNVPVVFLLLGEDAQRRFCSAEPLMRNSALVSNAHPSRAQHYYKTSNPLLRTNTALMELGADEIVWWPQV</sequence>
<dbReference type="InterPro" id="IPR036895">
    <property type="entry name" value="Uracil-DNA_glycosylase-like_sf"/>
</dbReference>
<comment type="caution">
    <text evidence="9">The sequence shown here is derived from an EMBL/GenBank/DDBJ whole genome shotgun (WGS) entry which is preliminary data.</text>
</comment>
<dbReference type="EC" id="3.2.2.27" evidence="3"/>
<evidence type="ECO:0000256" key="5">
    <source>
        <dbReference type="ARBA" id="ARBA00022763"/>
    </source>
</evidence>
<keyword evidence="5" id="KW-0227">DNA damage</keyword>
<keyword evidence="10" id="KW-1185">Reference proteome</keyword>
<dbReference type="InterPro" id="IPR002043">
    <property type="entry name" value="UDG_fam1"/>
</dbReference>
<accession>A0A8J7WHH6</accession>
<keyword evidence="6" id="KW-0378">Hydrolase</keyword>
<dbReference type="SUPFAM" id="SSF52141">
    <property type="entry name" value="Uracil-DNA glycosylase-like"/>
    <property type="match status" value="1"/>
</dbReference>
<evidence type="ECO:0000256" key="6">
    <source>
        <dbReference type="ARBA" id="ARBA00022801"/>
    </source>
</evidence>
<dbReference type="GO" id="GO:0004844">
    <property type="term" value="F:uracil DNA N-glycosylase activity"/>
    <property type="evidence" value="ECO:0007669"/>
    <property type="project" value="UniProtKB-EC"/>
</dbReference>
<dbReference type="GO" id="GO:0097510">
    <property type="term" value="P:base-excision repair, AP site formation via deaminated base removal"/>
    <property type="evidence" value="ECO:0007669"/>
    <property type="project" value="TreeGrafter"/>
</dbReference>
<gene>
    <name evidence="9" type="ORF">KB874_20805</name>
</gene>
<proteinExistence type="predicted"/>
<keyword evidence="7" id="KW-0234">DNA repair</keyword>
<evidence type="ECO:0000256" key="1">
    <source>
        <dbReference type="ARBA" id="ARBA00001400"/>
    </source>
</evidence>
<dbReference type="Proteomes" id="UP000681356">
    <property type="component" value="Unassembled WGS sequence"/>
</dbReference>
<dbReference type="PANTHER" id="PTHR11264:SF8">
    <property type="entry name" value="URACIL-DNA GLYCOSYLASE-LIKE DOMAIN-CONTAINING PROTEIN"/>
    <property type="match status" value="1"/>
</dbReference>
<evidence type="ECO:0000259" key="8">
    <source>
        <dbReference type="Pfam" id="PF03167"/>
    </source>
</evidence>
<dbReference type="InterPro" id="IPR005122">
    <property type="entry name" value="Uracil-DNA_glycosylase-like"/>
</dbReference>
<evidence type="ECO:0000256" key="4">
    <source>
        <dbReference type="ARBA" id="ARBA00018429"/>
    </source>
</evidence>
<name>A0A8J7WHH6_9RHOB</name>
<comment type="catalytic activity">
    <reaction evidence="1">
        <text>Hydrolyzes single-stranded DNA or mismatched double-stranded DNA and polynucleotides, releasing free uracil.</text>
        <dbReference type="EC" id="3.2.2.27"/>
    </reaction>
</comment>
<dbReference type="Gene3D" id="3.40.470.10">
    <property type="entry name" value="Uracil-DNA glycosylase-like domain"/>
    <property type="match status" value="1"/>
</dbReference>
<reference evidence="9" key="1">
    <citation type="submission" date="2021-04" db="EMBL/GenBank/DDBJ databases">
        <authorList>
            <person name="Yoon J."/>
        </authorList>
    </citation>
    <scope>NUCLEOTIDE SEQUENCE</scope>
    <source>
        <strain evidence="9">KMU-90</strain>
    </source>
</reference>
<dbReference type="AlphaFoldDB" id="A0A8J7WHH6"/>
<feature type="domain" description="Uracil-DNA glycosylase-like" evidence="8">
    <location>
        <begin position="78"/>
        <end position="256"/>
    </location>
</feature>
<organism evidence="9 10">
    <name type="scientific">Thetidibacter halocola</name>
    <dbReference type="NCBI Taxonomy" id="2827239"/>
    <lineage>
        <taxon>Bacteria</taxon>
        <taxon>Pseudomonadati</taxon>
        <taxon>Pseudomonadota</taxon>
        <taxon>Alphaproteobacteria</taxon>
        <taxon>Rhodobacterales</taxon>
        <taxon>Roseobacteraceae</taxon>
        <taxon>Thetidibacter</taxon>
    </lineage>
</organism>
<comment type="function">
    <text evidence="2">Excises uracil residues from the DNA which can arise as a result of misincorporation of dUMP residues by DNA polymerase or due to deamination of cytosine.</text>
</comment>
<dbReference type="PANTHER" id="PTHR11264">
    <property type="entry name" value="URACIL-DNA GLYCOSYLASE"/>
    <property type="match status" value="1"/>
</dbReference>
<dbReference type="EMBL" id="JAGTUU010000010">
    <property type="protein sequence ID" value="MBS0126524.1"/>
    <property type="molecule type" value="Genomic_DNA"/>
</dbReference>
<evidence type="ECO:0000313" key="10">
    <source>
        <dbReference type="Proteomes" id="UP000681356"/>
    </source>
</evidence>
<evidence type="ECO:0000256" key="3">
    <source>
        <dbReference type="ARBA" id="ARBA00012030"/>
    </source>
</evidence>
<evidence type="ECO:0000256" key="2">
    <source>
        <dbReference type="ARBA" id="ARBA00002631"/>
    </source>
</evidence>
<dbReference type="RefSeq" id="WP_212538486.1">
    <property type="nucleotide sequence ID" value="NZ_JAGTUU010000010.1"/>
</dbReference>
<evidence type="ECO:0000256" key="7">
    <source>
        <dbReference type="ARBA" id="ARBA00023204"/>
    </source>
</evidence>
<evidence type="ECO:0000313" key="9">
    <source>
        <dbReference type="EMBL" id="MBS0126524.1"/>
    </source>
</evidence>
<protein>
    <recommendedName>
        <fullName evidence="4">Uracil-DNA glycosylase</fullName>
        <ecNumber evidence="3">3.2.2.27</ecNumber>
    </recommendedName>
</protein>